<proteinExistence type="predicted"/>
<dbReference type="SMR" id="A0A194VVP4"/>
<dbReference type="Proteomes" id="UP000078559">
    <property type="component" value="Chromosome 4"/>
</dbReference>
<dbReference type="OrthoDB" id="5575722at2759"/>
<evidence type="ECO:0000313" key="3">
    <source>
        <dbReference type="EMBL" id="KUI68301.1"/>
    </source>
</evidence>
<evidence type="ECO:0000256" key="1">
    <source>
        <dbReference type="SAM" id="MobiDB-lite"/>
    </source>
</evidence>
<keyword evidence="4" id="KW-1185">Reference proteome</keyword>
<dbReference type="AlphaFoldDB" id="A0A194VVP4"/>
<feature type="domain" description="HAUS augmin-like complex subunit 6 N-terminal" evidence="2">
    <location>
        <begin position="53"/>
        <end position="285"/>
    </location>
</feature>
<protein>
    <recommendedName>
        <fullName evidence="2">HAUS augmin-like complex subunit 6 N-terminal domain-containing protein</fullName>
    </recommendedName>
</protein>
<gene>
    <name evidence="3" type="ORF">VM1G_04607</name>
</gene>
<reference evidence="3" key="1">
    <citation type="submission" date="2014-12" db="EMBL/GenBank/DDBJ databases">
        <title>Genome Sequence of Valsa Canker Pathogens Uncovers a Specific Adaption of Colonization on Woody Bark.</title>
        <authorList>
            <person name="Yin Z."/>
            <person name="Liu H."/>
            <person name="Gao X."/>
            <person name="Li Z."/>
            <person name="Song N."/>
            <person name="Ke X."/>
            <person name="Dai Q."/>
            <person name="Wu Y."/>
            <person name="Sun Y."/>
            <person name="Xu J.-R."/>
            <person name="Kang Z.K."/>
            <person name="Wang L."/>
            <person name="Huang L."/>
        </authorList>
    </citation>
    <scope>NUCLEOTIDE SEQUENCE [LARGE SCALE GENOMIC DNA]</scope>
    <source>
        <strain evidence="3">03-8</strain>
    </source>
</reference>
<dbReference type="EMBL" id="CM003101">
    <property type="protein sequence ID" value="KUI68301.1"/>
    <property type="molecule type" value="Genomic_DNA"/>
</dbReference>
<sequence length="814" mass="91349">MAATQNSLLSRTRSTRLNAANSTKSIATSATDVPALPAKHSTLLTTASNVSIFLTNLRLLDLDLLPDWPDINPLTFTNKDLAQGQKKRIQCVEWALFQLFWLWDPEEARNKLQPFFPPLEQVQSLNLRAALLRCLEQAKKSGVLGRDAILRKTMLDECKGERLEEILAVFSSAVLKKLVAEEQLNNNRDPIAAQTLALENRGYSGERAELNALILAHKVSLTRKLTQKKAAKVQYNDFAQLLDLKERGIARRREEIKSGASLSKIPKLSEDAKLDIRRVVRNNWSGNERWMDTLLYGDARSTKDGLLTAPFDRVWRRVRSNRLSELEDKSGGLLVQLDSRVRTQQERLGKWQTFRKEMFGNEVDEAQNKGEENLNRQKGFDLGFGAHESLVPGRGSPRKLAGVKSPGLESEYGRLLGDLNTELEGIGRGLSGRATGQLRRREQPLKYSTQSSSSEKAVEETVSELSELEEELAEAYVPLPSRPLQASSQQFPDEEMDSETTLKRPQRLERPRLPQPLKTMHAFKPKSKPTEISPTESPQPASPPRPKVPSPRRSPIPDYEDIPPSPDRSPTRSPQQNTSSSPARSPLRELPRLTESPEPMPPSPTQQQADQILASMNAASPSPIKQHRPRHTLSLAERTRLSLVRTLSTEEEDELAIGTPKPLRRRHTTSRSPTKKSKPSTPITIPEDASLADNEDDSKVASEGEENDLVARTRKSMANFEATQQRVRLERQRSERRESRKQSLTNRSGEIARQSYFSDAADEEAGGEGNSTMMLEELLAKEAEGIDYDAVFKSRPKIKASPPGTPVRDHFDWE</sequence>
<feature type="compositionally biased region" description="Basic and acidic residues" evidence="1">
    <location>
        <begin position="500"/>
        <end position="512"/>
    </location>
</feature>
<accession>A0A194VVP4</accession>
<feature type="compositionally biased region" description="Basic and acidic residues" evidence="1">
    <location>
        <begin position="727"/>
        <end position="741"/>
    </location>
</feature>
<dbReference type="Pfam" id="PF14661">
    <property type="entry name" value="HAUS6_N"/>
    <property type="match status" value="1"/>
</dbReference>
<feature type="compositionally biased region" description="Pro residues" evidence="1">
    <location>
        <begin position="540"/>
        <end position="554"/>
    </location>
</feature>
<organism evidence="3 4">
    <name type="scientific">Cytospora mali</name>
    <name type="common">Apple Valsa canker fungus</name>
    <name type="synonym">Valsa mali</name>
    <dbReference type="NCBI Taxonomy" id="578113"/>
    <lineage>
        <taxon>Eukaryota</taxon>
        <taxon>Fungi</taxon>
        <taxon>Dikarya</taxon>
        <taxon>Ascomycota</taxon>
        <taxon>Pezizomycotina</taxon>
        <taxon>Sordariomycetes</taxon>
        <taxon>Sordariomycetidae</taxon>
        <taxon>Diaporthales</taxon>
        <taxon>Cytosporaceae</taxon>
        <taxon>Cytospora</taxon>
    </lineage>
</organism>
<evidence type="ECO:0000259" key="2">
    <source>
        <dbReference type="Pfam" id="PF14661"/>
    </source>
</evidence>
<evidence type="ECO:0000313" key="4">
    <source>
        <dbReference type="Proteomes" id="UP000078559"/>
    </source>
</evidence>
<feature type="region of interest" description="Disordered" evidence="1">
    <location>
        <begin position="425"/>
        <end position="771"/>
    </location>
</feature>
<name>A0A194VVP4_CYTMA</name>
<feature type="compositionally biased region" description="Basic residues" evidence="1">
    <location>
        <begin position="662"/>
        <end position="678"/>
    </location>
</feature>
<dbReference type="InterPro" id="IPR028163">
    <property type="entry name" value="HAUS_6_N"/>
</dbReference>
<feature type="compositionally biased region" description="Polar residues" evidence="1">
    <location>
        <begin position="446"/>
        <end position="455"/>
    </location>
</feature>